<gene>
    <name evidence="1" type="ORF">ETE71_25775</name>
</gene>
<dbReference type="RefSeq" id="WP_040165658.1">
    <property type="nucleotide sequence ID" value="NZ_CABWNR010000006.1"/>
</dbReference>
<evidence type="ECO:0000313" key="1">
    <source>
        <dbReference type="EMBL" id="TCX05205.1"/>
    </source>
</evidence>
<accession>A0A483GA84</accession>
<sequence length="277" mass="31874">MSSSIKQIINDRQETIAAIEKCFSNALQCYVIHYSCESFYNLQGGQSTRITSIAIRNLGSAQTHHWALNRSAELLKLNVSDPANLDTLEHHLLKNYFDFLSRYATCTFMHWNMRDNNYGFQALQHRFEVLTGIPFILSDDRKLDLARAAVSIYGRNYIAHAAKNGRSGRLLALVEKNHIADKDVMTGQEEAEAYINGKYRELEMSTLRKVDILCNIAERMHDRTLKTNSVWYKPRSFHPYWLFNRLKEHPVMSGLVAIGILIGVISKSLDLYSKFQH</sequence>
<dbReference type="AlphaFoldDB" id="A0A483GA84"/>
<name>A0A483GA84_KLEPN</name>
<reference evidence="1" key="1">
    <citation type="submission" date="2019-01" db="EMBL/GenBank/DDBJ databases">
        <authorList>
            <person name="Lista F."/>
            <person name="Anselmo A."/>
        </authorList>
    </citation>
    <scope>NUCLEOTIDE SEQUENCE</scope>
    <source>
        <strain evidence="1">18S</strain>
    </source>
</reference>
<organism evidence="1">
    <name type="scientific">Klebsiella pneumoniae</name>
    <dbReference type="NCBI Taxonomy" id="573"/>
    <lineage>
        <taxon>Bacteria</taxon>
        <taxon>Pseudomonadati</taxon>
        <taxon>Pseudomonadota</taxon>
        <taxon>Gammaproteobacteria</taxon>
        <taxon>Enterobacterales</taxon>
        <taxon>Enterobacteriaceae</taxon>
        <taxon>Klebsiella/Raoultella group</taxon>
        <taxon>Klebsiella</taxon>
        <taxon>Klebsiella pneumoniae complex</taxon>
    </lineage>
</organism>
<protein>
    <submittedName>
        <fullName evidence="1">Uncharacterized protein</fullName>
    </submittedName>
</protein>
<proteinExistence type="predicted"/>
<dbReference type="EMBL" id="SDCE01000037">
    <property type="protein sequence ID" value="TCX05205.1"/>
    <property type="molecule type" value="Genomic_DNA"/>
</dbReference>
<comment type="caution">
    <text evidence="1">The sequence shown here is derived from an EMBL/GenBank/DDBJ whole genome shotgun (WGS) entry which is preliminary data.</text>
</comment>